<feature type="region of interest" description="Disordered" evidence="5">
    <location>
        <begin position="1"/>
        <end position="35"/>
    </location>
</feature>
<dbReference type="STRING" id="1081108.A0A168D0U7"/>
<feature type="transmembrane region" description="Helical" evidence="6">
    <location>
        <begin position="454"/>
        <end position="479"/>
    </location>
</feature>
<dbReference type="InterPro" id="IPR036259">
    <property type="entry name" value="MFS_trans_sf"/>
</dbReference>
<feature type="transmembrane region" description="Helical" evidence="6">
    <location>
        <begin position="266"/>
        <end position="285"/>
    </location>
</feature>
<proteinExistence type="predicted"/>
<accession>A0A168D0U7</accession>
<protein>
    <submittedName>
        <fullName evidence="7">MFS transporter</fullName>
    </submittedName>
</protein>
<keyword evidence="4 6" id="KW-0472">Membrane</keyword>
<dbReference type="EMBL" id="AZHF01000008">
    <property type="protein sequence ID" value="OAA72033.1"/>
    <property type="molecule type" value="Genomic_DNA"/>
</dbReference>
<evidence type="ECO:0000256" key="3">
    <source>
        <dbReference type="ARBA" id="ARBA00022989"/>
    </source>
</evidence>
<keyword evidence="8" id="KW-1185">Reference proteome</keyword>
<sequence>MSGLNADAESGDEYAPHDRRCRDGDEHEAAEDTPLLPTDLPAELIPERSLRLLVSVIGGLCLTLVGVSQRLFGPALQEIMEDVICRDVYADHQLNTLSHPDSRCKGNDVQKILSMVSAVDTSAEMIVPILVQIPYGIIADKYGRRIVIFLSLFGCALKIGWTVVVRKLSLFLIYLPVFSSLNSALTSNLVSLPNTLNIWAILWGNLAYFIGGGGTMAGAMCYTLFSDVTPAAERTIVFYQLNAVLRIVGVAATPLAAFLLGVNPWMALWIGIGLLVVGTGCTLLLPETLDLRKMADQRGPSRDIRADFAPQEVAKVSAKSAVQQALASARSDFSHIWRFVLGSQGIMLLMATYIVSIENFFALGVLMIVLPATAWALDRRGRSPLRRDLFLARMSSVFAFLAGFSPLFRSILSIIVEPHTIGALNTVIATIESTMGLISAPTLAWLLNRGMDIGGVWIGLPFMFTAFLAVLSALGIFVFKLPPAFARI</sequence>
<evidence type="ECO:0000256" key="4">
    <source>
        <dbReference type="ARBA" id="ARBA00023136"/>
    </source>
</evidence>
<feature type="transmembrane region" description="Helical" evidence="6">
    <location>
        <begin position="422"/>
        <end position="447"/>
    </location>
</feature>
<evidence type="ECO:0000256" key="5">
    <source>
        <dbReference type="SAM" id="MobiDB-lite"/>
    </source>
</evidence>
<feature type="transmembrane region" description="Helical" evidence="6">
    <location>
        <begin position="397"/>
        <end position="416"/>
    </location>
</feature>
<organism evidence="7 8">
    <name type="scientific">Akanthomyces lecanii RCEF 1005</name>
    <dbReference type="NCBI Taxonomy" id="1081108"/>
    <lineage>
        <taxon>Eukaryota</taxon>
        <taxon>Fungi</taxon>
        <taxon>Dikarya</taxon>
        <taxon>Ascomycota</taxon>
        <taxon>Pezizomycotina</taxon>
        <taxon>Sordariomycetes</taxon>
        <taxon>Hypocreomycetidae</taxon>
        <taxon>Hypocreales</taxon>
        <taxon>Cordycipitaceae</taxon>
        <taxon>Akanthomyces</taxon>
        <taxon>Cordyceps confragosa</taxon>
    </lineage>
</organism>
<feature type="transmembrane region" description="Helical" evidence="6">
    <location>
        <begin position="198"/>
        <end position="225"/>
    </location>
</feature>
<evidence type="ECO:0000256" key="6">
    <source>
        <dbReference type="SAM" id="Phobius"/>
    </source>
</evidence>
<dbReference type="GO" id="GO:0022857">
    <property type="term" value="F:transmembrane transporter activity"/>
    <property type="evidence" value="ECO:0007669"/>
    <property type="project" value="TreeGrafter"/>
</dbReference>
<feature type="transmembrane region" description="Helical" evidence="6">
    <location>
        <begin position="171"/>
        <end position="192"/>
    </location>
</feature>
<dbReference type="SUPFAM" id="SSF103473">
    <property type="entry name" value="MFS general substrate transporter"/>
    <property type="match status" value="1"/>
</dbReference>
<name>A0A168D0U7_CORDF</name>
<dbReference type="PANTHER" id="PTHR23507">
    <property type="entry name" value="ZGC:174356"/>
    <property type="match status" value="1"/>
</dbReference>
<reference evidence="7 8" key="1">
    <citation type="journal article" date="2016" name="Genome Biol. Evol.">
        <title>Divergent and convergent evolution of fungal pathogenicity.</title>
        <authorList>
            <person name="Shang Y."/>
            <person name="Xiao G."/>
            <person name="Zheng P."/>
            <person name="Cen K."/>
            <person name="Zhan S."/>
            <person name="Wang C."/>
        </authorList>
    </citation>
    <scope>NUCLEOTIDE SEQUENCE [LARGE SCALE GENOMIC DNA]</scope>
    <source>
        <strain evidence="7 8">RCEF 1005</strain>
    </source>
</reference>
<evidence type="ECO:0000313" key="8">
    <source>
        <dbReference type="Proteomes" id="UP000076881"/>
    </source>
</evidence>
<dbReference type="PANTHER" id="PTHR23507:SF1">
    <property type="entry name" value="FI18259P1-RELATED"/>
    <property type="match status" value="1"/>
</dbReference>
<evidence type="ECO:0000313" key="7">
    <source>
        <dbReference type="EMBL" id="OAA72033.1"/>
    </source>
</evidence>
<dbReference type="Proteomes" id="UP000076881">
    <property type="component" value="Unassembled WGS sequence"/>
</dbReference>
<feature type="transmembrane region" description="Helical" evidence="6">
    <location>
        <begin position="146"/>
        <end position="164"/>
    </location>
</feature>
<comment type="subcellular location">
    <subcellularLocation>
        <location evidence="1">Membrane</location>
        <topology evidence="1">Multi-pass membrane protein</topology>
    </subcellularLocation>
</comment>
<keyword evidence="3 6" id="KW-1133">Transmembrane helix</keyword>
<evidence type="ECO:0000256" key="1">
    <source>
        <dbReference type="ARBA" id="ARBA00004141"/>
    </source>
</evidence>
<feature type="transmembrane region" description="Helical" evidence="6">
    <location>
        <begin position="237"/>
        <end position="260"/>
    </location>
</feature>
<feature type="compositionally biased region" description="Basic and acidic residues" evidence="5">
    <location>
        <begin position="14"/>
        <end position="27"/>
    </location>
</feature>
<dbReference type="GO" id="GO:0016020">
    <property type="term" value="C:membrane"/>
    <property type="evidence" value="ECO:0007669"/>
    <property type="project" value="UniProtKB-SubCell"/>
</dbReference>
<evidence type="ECO:0000256" key="2">
    <source>
        <dbReference type="ARBA" id="ARBA00022692"/>
    </source>
</evidence>
<dbReference type="AlphaFoldDB" id="A0A168D0U7"/>
<keyword evidence="2 6" id="KW-0812">Transmembrane</keyword>
<dbReference type="OrthoDB" id="194139at2759"/>
<dbReference type="Gene3D" id="1.20.1250.20">
    <property type="entry name" value="MFS general substrate transporter like domains"/>
    <property type="match status" value="1"/>
</dbReference>
<comment type="caution">
    <text evidence="7">The sequence shown here is derived from an EMBL/GenBank/DDBJ whole genome shotgun (WGS) entry which is preliminary data.</text>
</comment>
<gene>
    <name evidence="7" type="ORF">LEL_09268</name>
</gene>